<name>A0A9J7L0X7_BRAFL</name>
<dbReference type="InterPro" id="IPR035979">
    <property type="entry name" value="RBD_domain_sf"/>
</dbReference>
<evidence type="ECO:0000259" key="10">
    <source>
        <dbReference type="PROSITE" id="PS51154"/>
    </source>
</evidence>
<dbReference type="SUPFAM" id="SSF56399">
    <property type="entry name" value="ADP-ribosylation"/>
    <property type="match status" value="1"/>
</dbReference>
<proteinExistence type="inferred from homology"/>
<dbReference type="Gene3D" id="3.40.220.10">
    <property type="entry name" value="Leucine Aminopeptidase, subunit E, domain 1"/>
    <property type="match status" value="3"/>
</dbReference>
<keyword evidence="5" id="KW-0539">Nucleus</keyword>
<evidence type="ECO:0000256" key="6">
    <source>
        <dbReference type="ARBA" id="ARBA00024347"/>
    </source>
</evidence>
<dbReference type="InterPro" id="IPR043472">
    <property type="entry name" value="Macro_dom-like"/>
</dbReference>
<feature type="compositionally biased region" description="Basic and acidic residues" evidence="8">
    <location>
        <begin position="54"/>
        <end position="75"/>
    </location>
</feature>
<evidence type="ECO:0000256" key="5">
    <source>
        <dbReference type="ARBA" id="ARBA00023242"/>
    </source>
</evidence>
<dbReference type="PROSITE" id="PS51154">
    <property type="entry name" value="MACRO"/>
    <property type="match status" value="3"/>
</dbReference>
<organism evidence="11 12">
    <name type="scientific">Branchiostoma floridae</name>
    <name type="common">Florida lancelet</name>
    <name type="synonym">Amphioxus</name>
    <dbReference type="NCBI Taxonomy" id="7739"/>
    <lineage>
        <taxon>Eukaryota</taxon>
        <taxon>Metazoa</taxon>
        <taxon>Chordata</taxon>
        <taxon>Cephalochordata</taxon>
        <taxon>Leptocardii</taxon>
        <taxon>Amphioxiformes</taxon>
        <taxon>Branchiostomatidae</taxon>
        <taxon>Branchiostoma</taxon>
    </lineage>
</organism>
<reference evidence="11" key="1">
    <citation type="journal article" date="2020" name="Nat. Ecol. Evol.">
        <title>Deeply conserved synteny resolves early events in vertebrate evolution.</title>
        <authorList>
            <person name="Simakov O."/>
            <person name="Marletaz F."/>
            <person name="Yue J.X."/>
            <person name="O'Connell B."/>
            <person name="Jenkins J."/>
            <person name="Brandt A."/>
            <person name="Calef R."/>
            <person name="Tung C.H."/>
            <person name="Huang T.K."/>
            <person name="Schmutz J."/>
            <person name="Satoh N."/>
            <person name="Yu J.K."/>
            <person name="Putnam N.H."/>
            <person name="Green R.E."/>
            <person name="Rokhsar D.S."/>
        </authorList>
    </citation>
    <scope>NUCLEOTIDE SEQUENCE [LARGE SCALE GENOMIC DNA]</scope>
    <source>
        <strain evidence="11">S238N-H82</strain>
    </source>
</reference>
<keyword evidence="3 7" id="KW-0808">Transferase</keyword>
<evidence type="ECO:0000256" key="8">
    <source>
        <dbReference type="SAM" id="MobiDB-lite"/>
    </source>
</evidence>
<reference evidence="12" key="2">
    <citation type="submission" date="2025-08" db="UniProtKB">
        <authorList>
            <consortium name="RefSeq"/>
        </authorList>
    </citation>
    <scope>IDENTIFICATION</scope>
    <source>
        <strain evidence="12">S238N-H82</strain>
        <tissue evidence="12">Testes</tissue>
    </source>
</reference>
<feature type="domain" description="Macro" evidence="10">
    <location>
        <begin position="1377"/>
        <end position="1552"/>
    </location>
</feature>
<keyword evidence="4 7" id="KW-0520">NAD</keyword>
<evidence type="ECO:0000313" key="12">
    <source>
        <dbReference type="RefSeq" id="XP_035674109.1"/>
    </source>
</evidence>
<gene>
    <name evidence="12" type="primary">LOC118414283</name>
</gene>
<dbReference type="Gene3D" id="3.30.70.330">
    <property type="match status" value="3"/>
</dbReference>
<dbReference type="InterPro" id="IPR057044">
    <property type="entry name" value="PARP14_KH_1"/>
</dbReference>
<dbReference type="EC" id="2.4.2.-" evidence="7"/>
<dbReference type="SMART" id="SM00506">
    <property type="entry name" value="A1pp"/>
    <property type="match status" value="3"/>
</dbReference>
<dbReference type="InterPro" id="IPR000504">
    <property type="entry name" value="RRM_dom"/>
</dbReference>
<dbReference type="Pfam" id="PF23085">
    <property type="entry name" value="RRM_PARP14_3"/>
    <property type="match status" value="2"/>
</dbReference>
<keyword evidence="11" id="KW-1185">Reference proteome</keyword>
<comment type="subcellular location">
    <subcellularLocation>
        <location evidence="1">Nucleus</location>
    </subcellularLocation>
</comment>
<dbReference type="InterPro" id="IPR052056">
    <property type="entry name" value="Mono-ARTD/PARP"/>
</dbReference>
<dbReference type="GO" id="GO:0003723">
    <property type="term" value="F:RNA binding"/>
    <property type="evidence" value="ECO:0007669"/>
    <property type="project" value="InterPro"/>
</dbReference>
<dbReference type="FunFam" id="3.90.228.10:FF:000008">
    <property type="entry name" value="Poly [ADP-ribose] polymerase"/>
    <property type="match status" value="1"/>
</dbReference>
<dbReference type="PROSITE" id="PS51059">
    <property type="entry name" value="PARP_CATALYTIC"/>
    <property type="match status" value="1"/>
</dbReference>
<evidence type="ECO:0000256" key="1">
    <source>
        <dbReference type="ARBA" id="ARBA00004123"/>
    </source>
</evidence>
<evidence type="ECO:0000256" key="7">
    <source>
        <dbReference type="RuleBase" id="RU362114"/>
    </source>
</evidence>
<dbReference type="InterPro" id="IPR037197">
    <property type="entry name" value="WWE_dom_sf"/>
</dbReference>
<dbReference type="SUPFAM" id="SSF117839">
    <property type="entry name" value="WWE domain"/>
    <property type="match status" value="1"/>
</dbReference>
<dbReference type="InterPro" id="IPR012677">
    <property type="entry name" value="Nucleotide-bd_a/b_plait_sf"/>
</dbReference>
<dbReference type="Pfam" id="PF00644">
    <property type="entry name" value="PARP"/>
    <property type="match status" value="1"/>
</dbReference>
<dbReference type="CDD" id="cd01439">
    <property type="entry name" value="TCCD_inducible_PARP_like"/>
    <property type="match status" value="1"/>
</dbReference>
<comment type="similarity">
    <text evidence="6">Belongs to the ARTD/PARP family.</text>
</comment>
<dbReference type="PANTHER" id="PTHR14453:SF102">
    <property type="entry name" value="PROTEIN MONO-ADP-RIBOSYLTRANSFERASE PARP14-LIKE"/>
    <property type="match status" value="1"/>
</dbReference>
<dbReference type="RefSeq" id="XP_035674109.1">
    <property type="nucleotide sequence ID" value="XM_035818216.1"/>
</dbReference>
<evidence type="ECO:0000259" key="9">
    <source>
        <dbReference type="PROSITE" id="PS51059"/>
    </source>
</evidence>
<dbReference type="SMART" id="SM00360">
    <property type="entry name" value="RRM"/>
    <property type="match status" value="3"/>
</dbReference>
<accession>A0A9J7L0X7</accession>
<dbReference type="Pfam" id="PF01661">
    <property type="entry name" value="Macro"/>
    <property type="match status" value="3"/>
</dbReference>
<feature type="compositionally biased region" description="Polar residues" evidence="8">
    <location>
        <begin position="1370"/>
        <end position="1381"/>
    </location>
</feature>
<protein>
    <recommendedName>
        <fullName evidence="7">Poly [ADP-ribose] polymerase</fullName>
        <shortName evidence="7">PARP</shortName>
        <ecNumber evidence="7">2.4.2.-</ecNumber>
    </recommendedName>
</protein>
<dbReference type="Pfam" id="PF23084">
    <property type="entry name" value="KH_PARP14_1"/>
    <property type="match status" value="1"/>
</dbReference>
<dbReference type="CDD" id="cd12547">
    <property type="entry name" value="RRM1_2_PAR10"/>
    <property type="match status" value="2"/>
</dbReference>
<feature type="region of interest" description="Disordered" evidence="8">
    <location>
        <begin position="1329"/>
        <end position="1381"/>
    </location>
</feature>
<evidence type="ECO:0000256" key="3">
    <source>
        <dbReference type="ARBA" id="ARBA00022679"/>
    </source>
</evidence>
<dbReference type="Gene3D" id="3.30.720.50">
    <property type="match status" value="1"/>
</dbReference>
<feature type="region of interest" description="Disordered" evidence="8">
    <location>
        <begin position="40"/>
        <end position="132"/>
    </location>
</feature>
<feature type="domain" description="Macro" evidence="10">
    <location>
        <begin position="1143"/>
        <end position="1331"/>
    </location>
</feature>
<dbReference type="Proteomes" id="UP000001554">
    <property type="component" value="Chromosome 4"/>
</dbReference>
<evidence type="ECO:0000256" key="2">
    <source>
        <dbReference type="ARBA" id="ARBA00022676"/>
    </source>
</evidence>
<dbReference type="InterPro" id="IPR002589">
    <property type="entry name" value="Macro_dom"/>
</dbReference>
<dbReference type="InterPro" id="IPR034464">
    <property type="entry name" value="PAR10_RRM1_2"/>
</dbReference>
<evidence type="ECO:0000313" key="11">
    <source>
        <dbReference type="Proteomes" id="UP000001554"/>
    </source>
</evidence>
<keyword evidence="2 7" id="KW-0328">Glycosyltransferase</keyword>
<dbReference type="GeneID" id="118414283"/>
<feature type="domain" description="PARP catalytic" evidence="9">
    <location>
        <begin position="1775"/>
        <end position="1973"/>
    </location>
</feature>
<dbReference type="PANTHER" id="PTHR14453">
    <property type="entry name" value="PARP/ZINC FINGER CCCH TYPE DOMAIN CONTAINING PROTEIN"/>
    <property type="match status" value="1"/>
</dbReference>
<feature type="domain" description="Macro" evidence="10">
    <location>
        <begin position="900"/>
        <end position="1093"/>
    </location>
</feature>
<dbReference type="InterPro" id="IPR012317">
    <property type="entry name" value="Poly(ADP-ribose)pol_cat_dom"/>
</dbReference>
<dbReference type="Gene3D" id="3.90.228.10">
    <property type="match status" value="1"/>
</dbReference>
<feature type="compositionally biased region" description="Polar residues" evidence="8">
    <location>
        <begin position="1332"/>
        <end position="1341"/>
    </location>
</feature>
<dbReference type="GO" id="GO:0003950">
    <property type="term" value="F:NAD+ poly-ADP-ribosyltransferase activity"/>
    <property type="evidence" value="ECO:0007669"/>
    <property type="project" value="UniProtKB-UniRule"/>
</dbReference>
<evidence type="ECO:0000256" key="4">
    <source>
        <dbReference type="ARBA" id="ARBA00023027"/>
    </source>
</evidence>
<dbReference type="SUPFAM" id="SSF54928">
    <property type="entry name" value="RNA-binding domain, RBD"/>
    <property type="match status" value="1"/>
</dbReference>
<feature type="region of interest" description="Disordered" evidence="8">
    <location>
        <begin position="1104"/>
        <end position="1130"/>
    </location>
</feature>
<feature type="compositionally biased region" description="Polar residues" evidence="8">
    <location>
        <begin position="83"/>
        <end position="103"/>
    </location>
</feature>
<sequence>MFSQLLGAAANVLTRRKHRVYLDKKKAVVCTTLTVTPLEEPVTSQSLLLSRPKAGTDQRTKRDGEVTVNRGEQDSKSPGAGSANPSKSTASSKCLSNNISEVTVNGEGESKESSTMPSFIPGGSSSDETDEEVQGIIEVDNISPKTSDDTLQLYFENKRRSGGGEILKFERKGDTALIAFENEGVVKSVIARGPHLLDEFVLTVKSVSLKQKGQHRNLPMDTNRVLLRGVKDTTTEETLRLYVENRSGAEEDIVFLYAEEPGVVLVTFFEHIDLDRFIGRCSQRQLDGADVKAARLPVADCIKVSNLPPDVSTDALTLHFENKRRSGGGYVLAVDLLAADNSAIIHFEDYCVVETVVSQSHTLNSKQLNVERYFPQLGRATRVKAVTLSIPKPVTCPVDDHVMRFVMSNQQYQDRLNESLEREQARLQWPVEGDLSLTKIICTASEETQSAAPITRDWDVKVQTALKSFLEAFEFRKVLVQGNLWKSVTTRVANLLLPPSDKVVIEDDPTNHALLISGLSKEVHDVESKITEVVKQVEEDAKNGRRVVTEKLAMTPARIKIMIMGNFFQLLRDSFPSLKVAVDANSNEITLKGFVHDIDIVKVQMYEMLENLVQRSYKPTQNIEEFLQDANASQFVHNCIGKDGLTAVYAVENKEVVVSGVSDNDAKKALDILQNTVAEHNIPVDELSKSALGTAAWQEFVKGIQDNMVVRIQEDDQNGLVTLRMVGAVEFLPEVVDQVESFLQTNTVVDTFLTMENGRARFLKENCVGELRDIERDLKQMSVNISRETRGIESGFCVEGTEEGVKRAVEKLKELGEGILSCQLPVEKPGMPAYFTEGGGREFLSVVEYMHHCKIDLITPLDEALSKSNVDSLSSTDSPIPIDTKRGGTGSIPELQMPVEEISHVAMDNGTRLVVCKGDITRHPVNVMITPANPKLELSGALGEAIRILGGDRIQRECREYIRSNGALSEGQVVETSSGNLPCKHVLHAVVPRWPHSMDKVTTEDATSEETQLFELVLHALELSEELRPQNVALPPIGAGSFGFPTEISARGVTDAAVEFCLQNNHTSIQEIRFISINSLEVAAFHKALVATFGDRVEMIPTTRKAAAAQEEPKKATGPPGPPKAGTRKKKQIIEEDLDLPDVTAGALTTPQGLKITLVKGSIAKQMVNIIVNTTQPGLNLNSGSASKSVLKVAGPQLQSLCYRANTHTGDVPAGEVIITDPAKLPCKQVYHAVCTRYDRLTGGGIEDLKTILWRCLEEAEKSKMESIAFPAIGTGSLDFPRDLVAKVMFAEVLEFGKENLDSGVKDIRFVVYSMDQATVQAFETELERQGGTLQSGSEGSLTPDRDLSASPKPFSSVPHKLHPEEAGVSSGSSSPQPTTDEVQIGHVCLHVQHGNIAKDRTDAIVNPTNAKLDFTMGAVPRAILNAGGHAVLAECRQLGSLPISGVAVTGSGNLRCKHVIHVAPGDDIYTLKEQFRNVLRLAEEMELKSISFPALGTGSTRIETSQAASCMVEAIDEFVHEDKPKNLVLVRATISKEEVMVCYRDAISQWTPGQRQQGQLAALEKIANAVADRMKRVIRFDPKEAPLIVSVDGIVLKVFAGKKAQLDTAVRKIEDMMSRECKDHIITDPSVDKLSLLDQATIKELEKQHTVAITINSSDSSIRVQGNGGDVSDVVTDIYKVLNEITVKEYKSQQAELMSREVQWCYLEQEMYQPYSPDLNAVLEQAKRHGRSYVDFTKPDTLEACHVDFIRMKETRILTGDTRLILRKDTKTDLPEFWDPQGDDEVKVVELSEGSLEFQETYMYFTKTIGDMLSKVVKIERIQNPALWRQYQVKKEKMDRTNKAANNERRLFHGTSIGSCSHINAHGFNRSFCGKNATLYGNGVYFAVESSFSAKDQYSLPATKHNKHVYLARVLVGEATIGRQGMIVPPPKDPVNKTVLYDSVTNNVKNPNIFVIFHDTQAYPEYLITFRS</sequence>
<dbReference type="SUPFAM" id="SSF52949">
    <property type="entry name" value="Macro domain-like"/>
    <property type="match status" value="3"/>
</dbReference>
<dbReference type="GO" id="GO:0005634">
    <property type="term" value="C:nucleus"/>
    <property type="evidence" value="ECO:0007669"/>
    <property type="project" value="UniProtKB-SubCell"/>
</dbReference>
<feature type="region of interest" description="Disordered" evidence="8">
    <location>
        <begin position="870"/>
        <end position="892"/>
    </location>
</feature>